<feature type="compositionally biased region" description="Basic and acidic residues" evidence="1">
    <location>
        <begin position="81"/>
        <end position="90"/>
    </location>
</feature>
<dbReference type="OrthoDB" id="2556826at2759"/>
<protein>
    <submittedName>
        <fullName evidence="2">Uncharacterized protein</fullName>
    </submittedName>
</protein>
<evidence type="ECO:0000313" key="3">
    <source>
        <dbReference type="Proteomes" id="UP000306050"/>
    </source>
</evidence>
<comment type="caution">
    <text evidence="2">The sequence shown here is derived from an EMBL/GenBank/DDBJ whole genome shotgun (WGS) entry which is preliminary data.</text>
</comment>
<dbReference type="EMBL" id="SRRM01000017">
    <property type="protein sequence ID" value="TKY86481.1"/>
    <property type="molecule type" value="Genomic_DNA"/>
</dbReference>
<sequence length="243" mass="28488">MAARRRLSIRFVPSRVLLRQQRQQRIREDKIRHNRMVEEHARAARHFALHEVHALGALRLPCSLLDKAVLSKVDDGDLPDDDCKDRELQRYDPNPSRIHVQDIEVNQQYRQSHHDDNDSDDDVDVVPSWYLSDRQRFELIERQRDLEHDLELGHAAASRDAFSPRDLKPIIDADLVQRFEQDLSVARISAPYRAPSEAHDAGTTYRMACMLRALDEESRRIEETKRTEKQDQNPFKKRRGANT</sequence>
<accession>A0A4U7KQ32</accession>
<feature type="compositionally biased region" description="Basic and acidic residues" evidence="1">
    <location>
        <begin position="218"/>
        <end position="231"/>
    </location>
</feature>
<feature type="region of interest" description="Disordered" evidence="1">
    <location>
        <begin position="218"/>
        <end position="243"/>
    </location>
</feature>
<dbReference type="AlphaFoldDB" id="A0A4U7KQ32"/>
<dbReference type="Proteomes" id="UP000306050">
    <property type="component" value="Chromosome SGRAM_4"/>
</dbReference>
<name>A0A4U7KQ32_9BASI</name>
<dbReference type="RefSeq" id="XP_029738466.1">
    <property type="nucleotide sequence ID" value="XM_029885224.1"/>
</dbReference>
<organism evidence="2 3">
    <name type="scientific">Sporisorium graminicola</name>
    <dbReference type="NCBI Taxonomy" id="280036"/>
    <lineage>
        <taxon>Eukaryota</taxon>
        <taxon>Fungi</taxon>
        <taxon>Dikarya</taxon>
        <taxon>Basidiomycota</taxon>
        <taxon>Ustilaginomycotina</taxon>
        <taxon>Ustilaginomycetes</taxon>
        <taxon>Ustilaginales</taxon>
        <taxon>Ustilaginaceae</taxon>
        <taxon>Sporisorium</taxon>
    </lineage>
</organism>
<evidence type="ECO:0000256" key="1">
    <source>
        <dbReference type="SAM" id="MobiDB-lite"/>
    </source>
</evidence>
<dbReference type="KEGG" id="sgra:EX895_004630"/>
<feature type="region of interest" description="Disordered" evidence="1">
    <location>
        <begin position="79"/>
        <end position="102"/>
    </location>
</feature>
<evidence type="ECO:0000313" key="2">
    <source>
        <dbReference type="EMBL" id="TKY86481.1"/>
    </source>
</evidence>
<dbReference type="GeneID" id="40727525"/>
<keyword evidence="3" id="KW-1185">Reference proteome</keyword>
<reference evidence="2 3" key="1">
    <citation type="submission" date="2019-05" db="EMBL/GenBank/DDBJ databases">
        <title>Sporisorium graminicola CBS 10092 draft sequencing and annotation.</title>
        <authorList>
            <person name="Solano-Gonzalez S."/>
            <person name="Caddick M.X."/>
            <person name="Darby A."/>
        </authorList>
    </citation>
    <scope>NUCLEOTIDE SEQUENCE [LARGE SCALE GENOMIC DNA]</scope>
    <source>
        <strain evidence="2 3">CBS 10092</strain>
    </source>
</reference>
<gene>
    <name evidence="2" type="ORF">EX895_004630</name>
</gene>
<proteinExistence type="predicted"/>